<accession>A0ABR3JBD6</accession>
<keyword evidence="2" id="KW-0342">GTP-binding</keyword>
<reference evidence="6" key="1">
    <citation type="submission" date="2024-06" db="EMBL/GenBank/DDBJ databases">
        <title>Multi-omics analyses provide insights into the biosynthesis of the anticancer antibiotic pleurotin in Hohenbuehelia grisea.</title>
        <authorList>
            <person name="Weaver J.A."/>
            <person name="Alberti F."/>
        </authorList>
    </citation>
    <scope>NUCLEOTIDE SEQUENCE [LARGE SCALE GENOMIC DNA]</scope>
    <source>
        <strain evidence="6">T-177</strain>
    </source>
</reference>
<feature type="compositionally biased region" description="Low complexity" evidence="4">
    <location>
        <begin position="238"/>
        <end position="254"/>
    </location>
</feature>
<dbReference type="EMBL" id="JASNQZ010000010">
    <property type="protein sequence ID" value="KAL0952601.1"/>
    <property type="molecule type" value="Genomic_DNA"/>
</dbReference>
<dbReference type="Proteomes" id="UP001556367">
    <property type="component" value="Unassembled WGS sequence"/>
</dbReference>
<protein>
    <recommendedName>
        <fullName evidence="7">G-alpha-domain-containing protein</fullName>
    </recommendedName>
</protein>
<feature type="compositionally biased region" description="Basic and acidic residues" evidence="4">
    <location>
        <begin position="22"/>
        <end position="52"/>
    </location>
</feature>
<feature type="region of interest" description="Disordered" evidence="4">
    <location>
        <begin position="401"/>
        <end position="427"/>
    </location>
</feature>
<sequence>MPRSLDEDPLTLALAPPPNESATDRTAREAAEAEAKRISDEIDEQIRKEREGRKRKKRPVKVLLLGQSESGKTATLKNFQLTYSKREFAAERAGWRAVIQLNLVRNVNAVLDVLAAEIAGPGARGGSGQAKGKKSVVIAGVSDDDDDDDEEDEVEEDTQAREDSRENEARERPMQTRRGSASAGPSSPRMASALKGGSKHVSTPSGSLALPVAMPIASGSGSVSSTAALQIPLPMPSMSMTMSASTSPPSASASRPRKRSKPSPSTSASASASASASSTSASKTPTGSSPGKALKFTEAHRVLRLRLSPLGRVQRELERRLGAGSMEPDSTSVTSAAPFESAWAPQWSVHGNGRPNGSLGTGTGTGAGAGGGGEAGGRRALQEFSVNSNNGWKSALEKLKSGVPGMARGRRGSDSSGGSNGRTKKDIDEEVTEVIAGCREDMRTLWEDRVVREMLARRKVRIEDAPGFFLNDADRIATRTYEPTDDDVIRARLRTLGVQEYRFVFDSGRTVGQTWHMFDVGGTRSSRAAWYPYFDDVDAIIFLAPISCFDEKLAEDRRVNRLEDSYLLWRSVCQSKLLVRTQLILFLNKCDLLQAKLMRGVRIRDHVPSFGDRRNDLGTATRYFQQHFKEISKQFSPAPRPFYVHLTSVIDTKSTAATLGAVEESILRDHLRRADLIV</sequence>
<feature type="region of interest" description="Disordered" evidence="4">
    <location>
        <begin position="1"/>
        <end position="60"/>
    </location>
</feature>
<dbReference type="SMART" id="SM00275">
    <property type="entry name" value="G_alpha"/>
    <property type="match status" value="1"/>
</dbReference>
<dbReference type="Pfam" id="PF00503">
    <property type="entry name" value="G-alpha"/>
    <property type="match status" value="2"/>
</dbReference>
<keyword evidence="6" id="KW-1185">Reference proteome</keyword>
<keyword evidence="1" id="KW-0547">Nucleotide-binding</keyword>
<gene>
    <name evidence="5" type="ORF">HGRIS_006856</name>
</gene>
<dbReference type="PROSITE" id="PS51882">
    <property type="entry name" value="G_ALPHA"/>
    <property type="match status" value="1"/>
</dbReference>
<organism evidence="5 6">
    <name type="scientific">Hohenbuehelia grisea</name>
    <dbReference type="NCBI Taxonomy" id="104357"/>
    <lineage>
        <taxon>Eukaryota</taxon>
        <taxon>Fungi</taxon>
        <taxon>Dikarya</taxon>
        <taxon>Basidiomycota</taxon>
        <taxon>Agaricomycotina</taxon>
        <taxon>Agaricomycetes</taxon>
        <taxon>Agaricomycetidae</taxon>
        <taxon>Agaricales</taxon>
        <taxon>Pleurotineae</taxon>
        <taxon>Pleurotaceae</taxon>
        <taxon>Hohenbuehelia</taxon>
    </lineage>
</organism>
<keyword evidence="3" id="KW-0807">Transducer</keyword>
<dbReference type="InterPro" id="IPR027417">
    <property type="entry name" value="P-loop_NTPase"/>
</dbReference>
<feature type="region of interest" description="Disordered" evidence="4">
    <location>
        <begin position="238"/>
        <end position="297"/>
    </location>
</feature>
<dbReference type="SUPFAM" id="SSF52540">
    <property type="entry name" value="P-loop containing nucleoside triphosphate hydrolases"/>
    <property type="match status" value="1"/>
</dbReference>
<feature type="compositionally biased region" description="Gly residues" evidence="4">
    <location>
        <begin position="359"/>
        <end position="375"/>
    </location>
</feature>
<dbReference type="InterPro" id="IPR011025">
    <property type="entry name" value="GproteinA_insert"/>
</dbReference>
<feature type="compositionally biased region" description="Low complexity" evidence="4">
    <location>
        <begin position="262"/>
        <end position="290"/>
    </location>
</feature>
<evidence type="ECO:0000256" key="4">
    <source>
        <dbReference type="SAM" id="MobiDB-lite"/>
    </source>
</evidence>
<evidence type="ECO:0000313" key="6">
    <source>
        <dbReference type="Proteomes" id="UP001556367"/>
    </source>
</evidence>
<comment type="caution">
    <text evidence="5">The sequence shown here is derived from an EMBL/GenBank/DDBJ whole genome shotgun (WGS) entry which is preliminary data.</text>
</comment>
<feature type="region of interest" description="Disordered" evidence="4">
    <location>
        <begin position="140"/>
        <end position="205"/>
    </location>
</feature>
<dbReference type="SUPFAM" id="SSF47895">
    <property type="entry name" value="Transducin (alpha subunit), insertion domain"/>
    <property type="match status" value="1"/>
</dbReference>
<dbReference type="InterPro" id="IPR001019">
    <property type="entry name" value="Gprotein_alpha_su"/>
</dbReference>
<feature type="compositionally biased region" description="Basic and acidic residues" evidence="4">
    <location>
        <begin position="158"/>
        <end position="174"/>
    </location>
</feature>
<evidence type="ECO:0008006" key="7">
    <source>
        <dbReference type="Google" id="ProtNLM"/>
    </source>
</evidence>
<dbReference type="Gene3D" id="3.40.50.300">
    <property type="entry name" value="P-loop containing nucleotide triphosphate hydrolases"/>
    <property type="match status" value="2"/>
</dbReference>
<dbReference type="PANTHER" id="PTHR10218:SF360">
    <property type="entry name" value="GUANINE NUCLEOTIDE-BINDING PROTEIN SUBUNIT ALPHA HOMOLOG"/>
    <property type="match status" value="1"/>
</dbReference>
<proteinExistence type="predicted"/>
<dbReference type="PANTHER" id="PTHR10218">
    <property type="entry name" value="GTP-BINDING PROTEIN ALPHA SUBUNIT"/>
    <property type="match status" value="1"/>
</dbReference>
<evidence type="ECO:0000256" key="1">
    <source>
        <dbReference type="ARBA" id="ARBA00022741"/>
    </source>
</evidence>
<evidence type="ECO:0000256" key="2">
    <source>
        <dbReference type="ARBA" id="ARBA00023134"/>
    </source>
</evidence>
<evidence type="ECO:0000256" key="3">
    <source>
        <dbReference type="ARBA" id="ARBA00023224"/>
    </source>
</evidence>
<feature type="compositionally biased region" description="Acidic residues" evidence="4">
    <location>
        <begin position="142"/>
        <end position="157"/>
    </location>
</feature>
<feature type="region of interest" description="Disordered" evidence="4">
    <location>
        <begin position="353"/>
        <end position="377"/>
    </location>
</feature>
<evidence type="ECO:0000313" key="5">
    <source>
        <dbReference type="EMBL" id="KAL0952601.1"/>
    </source>
</evidence>
<name>A0ABR3JBD6_9AGAR</name>